<accession>A0A5B7GWT2</accession>
<reference evidence="1 2" key="1">
    <citation type="submission" date="2019-05" db="EMBL/GenBank/DDBJ databases">
        <title>Another draft genome of Portunus trituberculatus and its Hox gene families provides insights of decapod evolution.</title>
        <authorList>
            <person name="Jeong J.-H."/>
            <person name="Song I."/>
            <person name="Kim S."/>
            <person name="Choi T."/>
            <person name="Kim D."/>
            <person name="Ryu S."/>
            <person name="Kim W."/>
        </authorList>
    </citation>
    <scope>NUCLEOTIDE SEQUENCE [LARGE SCALE GENOMIC DNA]</scope>
    <source>
        <tissue evidence="1">Muscle</tissue>
    </source>
</reference>
<dbReference type="AlphaFoldDB" id="A0A5B7GWT2"/>
<protein>
    <submittedName>
        <fullName evidence="1">Uncharacterized protein</fullName>
    </submittedName>
</protein>
<name>A0A5B7GWT2_PORTR</name>
<evidence type="ECO:0000313" key="1">
    <source>
        <dbReference type="EMBL" id="MPC62066.1"/>
    </source>
</evidence>
<comment type="caution">
    <text evidence="1">The sequence shown here is derived from an EMBL/GenBank/DDBJ whole genome shotgun (WGS) entry which is preliminary data.</text>
</comment>
<evidence type="ECO:0000313" key="2">
    <source>
        <dbReference type="Proteomes" id="UP000324222"/>
    </source>
</evidence>
<sequence>MVVLVDGCTWPLTSRVDSDSTPRGRSHLWFLTNSQEEDASRQATPTGHACWSQNATLLSRVK</sequence>
<dbReference type="EMBL" id="VSRR010019266">
    <property type="protein sequence ID" value="MPC62066.1"/>
    <property type="molecule type" value="Genomic_DNA"/>
</dbReference>
<dbReference type="Proteomes" id="UP000324222">
    <property type="component" value="Unassembled WGS sequence"/>
</dbReference>
<proteinExistence type="predicted"/>
<gene>
    <name evidence="1" type="ORF">E2C01_056146</name>
</gene>
<keyword evidence="2" id="KW-1185">Reference proteome</keyword>
<organism evidence="1 2">
    <name type="scientific">Portunus trituberculatus</name>
    <name type="common">Swimming crab</name>
    <name type="synonym">Neptunus trituberculatus</name>
    <dbReference type="NCBI Taxonomy" id="210409"/>
    <lineage>
        <taxon>Eukaryota</taxon>
        <taxon>Metazoa</taxon>
        <taxon>Ecdysozoa</taxon>
        <taxon>Arthropoda</taxon>
        <taxon>Crustacea</taxon>
        <taxon>Multicrustacea</taxon>
        <taxon>Malacostraca</taxon>
        <taxon>Eumalacostraca</taxon>
        <taxon>Eucarida</taxon>
        <taxon>Decapoda</taxon>
        <taxon>Pleocyemata</taxon>
        <taxon>Brachyura</taxon>
        <taxon>Eubrachyura</taxon>
        <taxon>Portunoidea</taxon>
        <taxon>Portunidae</taxon>
        <taxon>Portuninae</taxon>
        <taxon>Portunus</taxon>
    </lineage>
</organism>